<dbReference type="InterPro" id="IPR039420">
    <property type="entry name" value="WalR-like"/>
</dbReference>
<organism evidence="9 10">
    <name type="scientific">Blastococcus brunescens</name>
    <dbReference type="NCBI Taxonomy" id="1564165"/>
    <lineage>
        <taxon>Bacteria</taxon>
        <taxon>Bacillati</taxon>
        <taxon>Actinomycetota</taxon>
        <taxon>Actinomycetes</taxon>
        <taxon>Geodermatophilales</taxon>
        <taxon>Geodermatophilaceae</taxon>
        <taxon>Blastococcus</taxon>
    </lineage>
</organism>
<dbReference type="SUPFAM" id="SSF52172">
    <property type="entry name" value="CheY-like"/>
    <property type="match status" value="1"/>
</dbReference>
<reference evidence="9 10" key="1">
    <citation type="submission" date="2023-12" db="EMBL/GenBank/DDBJ databases">
        <title>Blastococcus brunescens sp. nov., an actonobacterium isolated from sandstone collected in sahara desert.</title>
        <authorList>
            <person name="Gtari M."/>
            <person name="Ghodhbane F."/>
        </authorList>
    </citation>
    <scope>NUCLEOTIDE SEQUENCE [LARGE SCALE GENOMIC DNA]</scope>
    <source>
        <strain evidence="9 10">BMG 8361</strain>
    </source>
</reference>
<keyword evidence="2" id="KW-0902">Two-component regulatory system</keyword>
<dbReference type="InterPro" id="IPR001789">
    <property type="entry name" value="Sig_transdc_resp-reg_receiver"/>
</dbReference>
<keyword evidence="10" id="KW-1185">Reference proteome</keyword>
<evidence type="ECO:0000313" key="10">
    <source>
        <dbReference type="Proteomes" id="UP001324287"/>
    </source>
</evidence>
<dbReference type="RefSeq" id="WP_324277224.1">
    <property type="nucleotide sequence ID" value="NZ_CP141261.1"/>
</dbReference>
<dbReference type="PROSITE" id="PS50110">
    <property type="entry name" value="RESPONSE_REGULATORY"/>
    <property type="match status" value="1"/>
</dbReference>
<feature type="domain" description="Response regulatory" evidence="8">
    <location>
        <begin position="1"/>
        <end position="79"/>
    </location>
</feature>
<gene>
    <name evidence="9" type="ORF">U6N30_10345</name>
</gene>
<evidence type="ECO:0000256" key="3">
    <source>
        <dbReference type="ARBA" id="ARBA00023015"/>
    </source>
</evidence>
<sequence length="79" mass="8235">MPGSAHARAGRRGPRQDARRPGAGLTEAGYAVDAVGDGAAALSYAASRTYDAVVLDVMLPGMDGFEVCRTLRDRGSGRR</sequence>
<feature type="region of interest" description="Disordered" evidence="7">
    <location>
        <begin position="1"/>
        <end position="24"/>
    </location>
</feature>
<evidence type="ECO:0000259" key="8">
    <source>
        <dbReference type="PROSITE" id="PS50110"/>
    </source>
</evidence>
<keyword evidence="5" id="KW-0804">Transcription</keyword>
<evidence type="ECO:0000256" key="1">
    <source>
        <dbReference type="ARBA" id="ARBA00022553"/>
    </source>
</evidence>
<name>A0ABZ1B529_9ACTN</name>
<evidence type="ECO:0000256" key="7">
    <source>
        <dbReference type="SAM" id="MobiDB-lite"/>
    </source>
</evidence>
<evidence type="ECO:0000256" key="6">
    <source>
        <dbReference type="PROSITE-ProRule" id="PRU00169"/>
    </source>
</evidence>
<feature type="modified residue" description="4-aspartylphosphate" evidence="6">
    <location>
        <position position="56"/>
    </location>
</feature>
<accession>A0ABZ1B529</accession>
<dbReference type="EMBL" id="CP141261">
    <property type="protein sequence ID" value="WRL65907.1"/>
    <property type="molecule type" value="Genomic_DNA"/>
</dbReference>
<keyword evidence="1 6" id="KW-0597">Phosphoprotein</keyword>
<evidence type="ECO:0000256" key="2">
    <source>
        <dbReference type="ARBA" id="ARBA00023012"/>
    </source>
</evidence>
<evidence type="ECO:0000313" key="9">
    <source>
        <dbReference type="EMBL" id="WRL65907.1"/>
    </source>
</evidence>
<proteinExistence type="predicted"/>
<dbReference type="Pfam" id="PF00072">
    <property type="entry name" value="Response_reg"/>
    <property type="match status" value="1"/>
</dbReference>
<protein>
    <submittedName>
        <fullName evidence="9">Response regulator</fullName>
    </submittedName>
</protein>
<dbReference type="Proteomes" id="UP001324287">
    <property type="component" value="Chromosome"/>
</dbReference>
<dbReference type="InterPro" id="IPR011006">
    <property type="entry name" value="CheY-like_superfamily"/>
</dbReference>
<keyword evidence="4" id="KW-0238">DNA-binding</keyword>
<evidence type="ECO:0000256" key="4">
    <source>
        <dbReference type="ARBA" id="ARBA00023125"/>
    </source>
</evidence>
<evidence type="ECO:0000256" key="5">
    <source>
        <dbReference type="ARBA" id="ARBA00023163"/>
    </source>
</evidence>
<dbReference type="PANTHER" id="PTHR48111:SF1">
    <property type="entry name" value="TWO-COMPONENT RESPONSE REGULATOR ORR33"/>
    <property type="match status" value="1"/>
</dbReference>
<dbReference type="PANTHER" id="PTHR48111">
    <property type="entry name" value="REGULATOR OF RPOS"/>
    <property type="match status" value="1"/>
</dbReference>
<keyword evidence="3" id="KW-0805">Transcription regulation</keyword>
<dbReference type="Gene3D" id="3.40.50.2300">
    <property type="match status" value="1"/>
</dbReference>